<keyword evidence="8" id="KW-1185">Reference proteome</keyword>
<organism evidence="7 8">
    <name type="scientific">Prorocentrum cordatum</name>
    <dbReference type="NCBI Taxonomy" id="2364126"/>
    <lineage>
        <taxon>Eukaryota</taxon>
        <taxon>Sar</taxon>
        <taxon>Alveolata</taxon>
        <taxon>Dinophyceae</taxon>
        <taxon>Prorocentrales</taxon>
        <taxon>Prorocentraceae</taxon>
        <taxon>Prorocentrum</taxon>
    </lineage>
</organism>
<evidence type="ECO:0000256" key="4">
    <source>
        <dbReference type="ARBA" id="ARBA00023136"/>
    </source>
</evidence>
<evidence type="ECO:0000256" key="2">
    <source>
        <dbReference type="ARBA" id="ARBA00022692"/>
    </source>
</evidence>
<comment type="caution">
    <text evidence="7">The sequence shown here is derived from an EMBL/GenBank/DDBJ whole genome shotgun (WGS) entry which is preliminary data.</text>
</comment>
<accession>A0ABN9XFZ3</accession>
<keyword evidence="4" id="KW-0472">Membrane</keyword>
<evidence type="ECO:0000313" key="7">
    <source>
        <dbReference type="EMBL" id="CAK0898482.1"/>
    </source>
</evidence>
<evidence type="ECO:0000256" key="1">
    <source>
        <dbReference type="ARBA" id="ARBA00004141"/>
    </source>
</evidence>
<dbReference type="InterPro" id="IPR005821">
    <property type="entry name" value="Ion_trans_dom"/>
</dbReference>
<dbReference type="PANTHER" id="PTHR45743:SF2">
    <property type="entry name" value="POTASSIUM CHANNEL AKT1"/>
    <property type="match status" value="1"/>
</dbReference>
<sequence length="398" mass="43517">MWASPEEAAGSGEEWPARGDLAAPLLPSTGRAAAAAEGRRREALGPEVVLGSGSGPPDLLLEHGRGARPRAQSDGSSGGKPRPRAHSDLEVRRIGSSGGRPRAFSFRRATSGATHSCNMGGLGGPKSGWDEFGDAGVDLFRRANSYGGAAGGLGFASEVGIVGGTFDLSHISPELANVALSIPGDAAVEGEFSRLTSWSSSRERLDSGWRTTMEEPPPPFSFTPKHKVEVRAVLDNQLAEKCADVLVIDPSRSNSWIHTWDILSVATLLFVAIFQPLQTAFGEPDLVCFRVVNHIIFVIFFADMCLQFFIAYPNSEHPDIFVRDPRGIVKRYLRSWFVVDFLSASPLELYNWVTGGGRHREIQLLRLLRLVRLLRLTHLRRLRRRMTSSGVPRTRPCR</sequence>
<dbReference type="Pfam" id="PF00520">
    <property type="entry name" value="Ion_trans"/>
    <property type="match status" value="1"/>
</dbReference>
<dbReference type="EMBL" id="CAUYUJ010020481">
    <property type="protein sequence ID" value="CAK0898482.1"/>
    <property type="molecule type" value="Genomic_DNA"/>
</dbReference>
<dbReference type="PANTHER" id="PTHR45743">
    <property type="entry name" value="POTASSIUM CHANNEL AKT1"/>
    <property type="match status" value="1"/>
</dbReference>
<dbReference type="SUPFAM" id="SSF81324">
    <property type="entry name" value="Voltage-gated potassium channels"/>
    <property type="match status" value="1"/>
</dbReference>
<dbReference type="Gene3D" id="1.10.287.70">
    <property type="match status" value="1"/>
</dbReference>
<reference evidence="7" key="1">
    <citation type="submission" date="2023-10" db="EMBL/GenBank/DDBJ databases">
        <authorList>
            <person name="Chen Y."/>
            <person name="Shah S."/>
            <person name="Dougan E. K."/>
            <person name="Thang M."/>
            <person name="Chan C."/>
        </authorList>
    </citation>
    <scope>NUCLEOTIDE SEQUENCE [LARGE SCALE GENOMIC DNA]</scope>
</reference>
<protein>
    <recommendedName>
        <fullName evidence="6">Ion transport domain-containing protein</fullName>
    </recommendedName>
</protein>
<evidence type="ECO:0000256" key="5">
    <source>
        <dbReference type="SAM" id="MobiDB-lite"/>
    </source>
</evidence>
<keyword evidence="3" id="KW-1133">Transmembrane helix</keyword>
<comment type="subcellular location">
    <subcellularLocation>
        <location evidence="1">Membrane</location>
        <topology evidence="1">Multi-pass membrane protein</topology>
    </subcellularLocation>
</comment>
<name>A0ABN9XFZ3_9DINO</name>
<feature type="region of interest" description="Disordered" evidence="5">
    <location>
        <begin position="1"/>
        <end position="103"/>
    </location>
</feature>
<dbReference type="InterPro" id="IPR045319">
    <property type="entry name" value="KAT/AKT"/>
</dbReference>
<gene>
    <name evidence="7" type="ORF">PCOR1329_LOCUS76324</name>
</gene>
<feature type="compositionally biased region" description="Low complexity" evidence="5">
    <location>
        <begin position="1"/>
        <end position="14"/>
    </location>
</feature>
<keyword evidence="2" id="KW-0812">Transmembrane</keyword>
<dbReference type="Proteomes" id="UP001189429">
    <property type="component" value="Unassembled WGS sequence"/>
</dbReference>
<proteinExistence type="predicted"/>
<evidence type="ECO:0000259" key="6">
    <source>
        <dbReference type="Pfam" id="PF00520"/>
    </source>
</evidence>
<evidence type="ECO:0000256" key="3">
    <source>
        <dbReference type="ARBA" id="ARBA00022989"/>
    </source>
</evidence>
<evidence type="ECO:0000313" key="8">
    <source>
        <dbReference type="Proteomes" id="UP001189429"/>
    </source>
</evidence>
<feature type="domain" description="Ion transport" evidence="6">
    <location>
        <begin position="259"/>
        <end position="383"/>
    </location>
</feature>